<reference evidence="7 8" key="1">
    <citation type="submission" date="2016-07" db="EMBL/GenBank/DDBJ databases">
        <title>Pervasive Adenine N6-methylation of Active Genes in Fungi.</title>
        <authorList>
            <consortium name="DOE Joint Genome Institute"/>
            <person name="Mondo S.J."/>
            <person name="Dannebaum R.O."/>
            <person name="Kuo R.C."/>
            <person name="Labutti K."/>
            <person name="Haridas S."/>
            <person name="Kuo A."/>
            <person name="Salamov A."/>
            <person name="Ahrendt S.R."/>
            <person name="Lipzen A."/>
            <person name="Sullivan W."/>
            <person name="Andreopoulos W.B."/>
            <person name="Clum A."/>
            <person name="Lindquist E."/>
            <person name="Daum C."/>
            <person name="Ramamoorthy G.K."/>
            <person name="Gryganskyi A."/>
            <person name="Culley D."/>
            <person name="Magnuson J.K."/>
            <person name="James T.Y."/>
            <person name="O'Malley M.A."/>
            <person name="Stajich J.E."/>
            <person name="Spatafora J.W."/>
            <person name="Visel A."/>
            <person name="Grigoriev I.V."/>
        </authorList>
    </citation>
    <scope>NUCLEOTIDE SEQUENCE [LARGE SCALE GENOMIC DNA]</scope>
    <source>
        <strain evidence="7 8">68-887.2</strain>
    </source>
</reference>
<feature type="compositionally biased region" description="Low complexity" evidence="4">
    <location>
        <begin position="268"/>
        <end position="294"/>
    </location>
</feature>
<accession>A0A1Y2BM74</accession>
<feature type="region of interest" description="Disordered" evidence="4">
    <location>
        <begin position="200"/>
        <end position="227"/>
    </location>
</feature>
<feature type="region of interest" description="Disordered" evidence="4">
    <location>
        <begin position="640"/>
        <end position="685"/>
    </location>
</feature>
<dbReference type="GO" id="GO:0005576">
    <property type="term" value="C:extracellular region"/>
    <property type="evidence" value="ECO:0007669"/>
    <property type="project" value="TreeGrafter"/>
</dbReference>
<name>A0A1Y2BM74_9TREE</name>
<dbReference type="SUPFAM" id="SSF51445">
    <property type="entry name" value="(Trans)glycosidases"/>
    <property type="match status" value="1"/>
</dbReference>
<dbReference type="OrthoDB" id="1887033at2759"/>
<evidence type="ECO:0000256" key="4">
    <source>
        <dbReference type="SAM" id="MobiDB-lite"/>
    </source>
</evidence>
<dbReference type="Pfam" id="PF00652">
    <property type="entry name" value="Ricin_B_lectin"/>
    <property type="match status" value="1"/>
</dbReference>
<evidence type="ECO:0000313" key="7">
    <source>
        <dbReference type="EMBL" id="ORY35851.1"/>
    </source>
</evidence>
<dbReference type="PANTHER" id="PTHR31297:SF42">
    <property type="entry name" value="GLYCOSIDE HYDROLASE FAMILY 5 DOMAIN-CONTAINING PROTEIN"/>
    <property type="match status" value="1"/>
</dbReference>
<dbReference type="Gene3D" id="2.80.10.50">
    <property type="match status" value="2"/>
</dbReference>
<dbReference type="PROSITE" id="PS50231">
    <property type="entry name" value="RICIN_B_LECTIN"/>
    <property type="match status" value="1"/>
</dbReference>
<dbReference type="PANTHER" id="PTHR31297">
    <property type="entry name" value="GLUCAN ENDO-1,6-BETA-GLUCOSIDASE B"/>
    <property type="match status" value="1"/>
</dbReference>
<dbReference type="InterPro" id="IPR001547">
    <property type="entry name" value="Glyco_hydro_5"/>
</dbReference>
<feature type="domain" description="Ricin B lectin" evidence="6">
    <location>
        <begin position="27"/>
        <end position="154"/>
    </location>
</feature>
<dbReference type="GO" id="GO:0009251">
    <property type="term" value="P:glucan catabolic process"/>
    <property type="evidence" value="ECO:0007669"/>
    <property type="project" value="TreeGrafter"/>
</dbReference>
<comment type="caution">
    <text evidence="7">The sequence shown here is derived from an EMBL/GenBank/DDBJ whole genome shotgun (WGS) entry which is preliminary data.</text>
</comment>
<dbReference type="GO" id="GO:0008422">
    <property type="term" value="F:beta-glucosidase activity"/>
    <property type="evidence" value="ECO:0007669"/>
    <property type="project" value="TreeGrafter"/>
</dbReference>
<evidence type="ECO:0000256" key="5">
    <source>
        <dbReference type="SAM" id="SignalP"/>
    </source>
</evidence>
<keyword evidence="2 7" id="KW-0378">Hydrolase</keyword>
<evidence type="ECO:0000256" key="2">
    <source>
        <dbReference type="ARBA" id="ARBA00022801"/>
    </source>
</evidence>
<organism evidence="7 8">
    <name type="scientific">Naematelia encephala</name>
    <dbReference type="NCBI Taxonomy" id="71784"/>
    <lineage>
        <taxon>Eukaryota</taxon>
        <taxon>Fungi</taxon>
        <taxon>Dikarya</taxon>
        <taxon>Basidiomycota</taxon>
        <taxon>Agaricomycotina</taxon>
        <taxon>Tremellomycetes</taxon>
        <taxon>Tremellales</taxon>
        <taxon>Naemateliaceae</taxon>
        <taxon>Naematelia</taxon>
    </lineage>
</organism>
<dbReference type="InterPro" id="IPR017853">
    <property type="entry name" value="GH"/>
</dbReference>
<dbReference type="SUPFAM" id="SSF50370">
    <property type="entry name" value="Ricin B-like lectins"/>
    <property type="match status" value="1"/>
</dbReference>
<sequence length="685" mass="73427">MTSFFTTSLLLVLASLLPSALAGPSQNTTFSLSPGSDANLCIVPSGDSEGSSVIVTDCDSSDDIAWTYQGTSLVHSATGKCMDITNGEQQSGNIAQIWGCYAGNTNQMFDFSGDHIKWSNKFCLDLTDGADEEGTKVQIWSCWNWNSNQVWTIGQVEEVDGCGDCESSDTSTFTAGTSSAFNVTASSTDSVAASDTLGSATASETSGSATASETPIGGGLWANGSTSRKHRYSTSATCDSWATSSVTASHSKSSSKSSDSWSSSTSSAGAASSSAAVSTTGSGSTSGYLQTSGSKVVDSSGNDVVMKGVNIGGWLVLEDWMCGISDSSGNADRFAQTTLETRFGASKTATLLSAWQDNYLVSEDFDNIKTMGFNLLRIPFSYLTLQNSDGTWKTDSSGNVDFTKLDWAIAQAKSRGLWVVLVFHIWETQDQSYSLISENSDAGQAARDKAKIIWETVGKHYLGESTIAAFDAINEPTGSWGNLLQQDLYDAIRSVDSKRIIIMESISTNPTTYGWTNVMYSMHEYLMMGDDLSSNEATYKTSTGSDISTWTNMDIPVYIGEFMAHTTTLAWYLEQLDNSKVWWSMWTYSGVNVGGWATYNYQGVSVDVGSDSYDSILSQWNSLGTKVANTDLISAYTTATGGSSPSRKRSTVKFTQRAREGKRVWGGKHAGRSKRHGKLVGGTSF</sequence>
<feature type="compositionally biased region" description="Basic residues" evidence="4">
    <location>
        <begin position="665"/>
        <end position="678"/>
    </location>
</feature>
<feature type="signal peptide" evidence="5">
    <location>
        <begin position="1"/>
        <end position="22"/>
    </location>
</feature>
<gene>
    <name evidence="7" type="ORF">BCR39DRAFT_568631</name>
</gene>
<dbReference type="Pfam" id="PF00150">
    <property type="entry name" value="Cellulase"/>
    <property type="match status" value="1"/>
</dbReference>
<keyword evidence="3" id="KW-0326">Glycosidase</keyword>
<feature type="chain" id="PRO_5012237486" evidence="5">
    <location>
        <begin position="23"/>
        <end position="685"/>
    </location>
</feature>
<dbReference type="InParanoid" id="A0A1Y2BM74"/>
<dbReference type="AlphaFoldDB" id="A0A1Y2BM74"/>
<keyword evidence="5" id="KW-0732">Signal</keyword>
<feature type="region of interest" description="Disordered" evidence="4">
    <location>
        <begin position="268"/>
        <end position="297"/>
    </location>
</feature>
<dbReference type="InterPro" id="IPR050386">
    <property type="entry name" value="Glycosyl_hydrolase_5"/>
</dbReference>
<evidence type="ECO:0000313" key="8">
    <source>
        <dbReference type="Proteomes" id="UP000193986"/>
    </source>
</evidence>
<proteinExistence type="inferred from homology"/>
<protein>
    <submittedName>
        <fullName evidence="7">Glycoside hydrolase superfamily</fullName>
    </submittedName>
</protein>
<comment type="similarity">
    <text evidence="1">Belongs to the glycosyl hydrolase 5 (cellulase A) family.</text>
</comment>
<dbReference type="STRING" id="71784.A0A1Y2BM74"/>
<dbReference type="EMBL" id="MCFC01000001">
    <property type="protein sequence ID" value="ORY35851.1"/>
    <property type="molecule type" value="Genomic_DNA"/>
</dbReference>
<dbReference type="SMART" id="SM00458">
    <property type="entry name" value="RICIN"/>
    <property type="match status" value="1"/>
</dbReference>
<evidence type="ECO:0000259" key="6">
    <source>
        <dbReference type="SMART" id="SM00458"/>
    </source>
</evidence>
<dbReference type="InterPro" id="IPR000772">
    <property type="entry name" value="Ricin_B_lectin"/>
</dbReference>
<evidence type="ECO:0000256" key="1">
    <source>
        <dbReference type="ARBA" id="ARBA00005641"/>
    </source>
</evidence>
<keyword evidence="8" id="KW-1185">Reference proteome</keyword>
<dbReference type="Gene3D" id="3.20.20.80">
    <property type="entry name" value="Glycosidases"/>
    <property type="match status" value="1"/>
</dbReference>
<feature type="compositionally biased region" description="Low complexity" evidence="4">
    <location>
        <begin position="200"/>
        <end position="214"/>
    </location>
</feature>
<dbReference type="CDD" id="cd00161">
    <property type="entry name" value="beta-trefoil_Ricin-like"/>
    <property type="match status" value="1"/>
</dbReference>
<evidence type="ECO:0000256" key="3">
    <source>
        <dbReference type="ARBA" id="ARBA00023295"/>
    </source>
</evidence>
<dbReference type="GO" id="GO:0009986">
    <property type="term" value="C:cell surface"/>
    <property type="evidence" value="ECO:0007669"/>
    <property type="project" value="TreeGrafter"/>
</dbReference>
<dbReference type="Proteomes" id="UP000193986">
    <property type="component" value="Unassembled WGS sequence"/>
</dbReference>
<dbReference type="InterPro" id="IPR035992">
    <property type="entry name" value="Ricin_B-like_lectins"/>
</dbReference>